<sequence>WFEGYPLDFPTPIDDLEYWEHEIAEIFLWNNSKLLTGFEDYWDNWVKIEGVFVNIFHLLLRND</sequence>
<proteinExistence type="predicted"/>
<organism evidence="1">
    <name type="scientific">marine sediment metagenome</name>
    <dbReference type="NCBI Taxonomy" id="412755"/>
    <lineage>
        <taxon>unclassified sequences</taxon>
        <taxon>metagenomes</taxon>
        <taxon>ecological metagenomes</taxon>
    </lineage>
</organism>
<dbReference type="EMBL" id="BARS01006135">
    <property type="protein sequence ID" value="GAF83625.1"/>
    <property type="molecule type" value="Genomic_DNA"/>
</dbReference>
<reference evidence="1" key="1">
    <citation type="journal article" date="2014" name="Front. Microbiol.">
        <title>High frequency of phylogenetically diverse reductive dehalogenase-homologous genes in deep subseafloor sedimentary metagenomes.</title>
        <authorList>
            <person name="Kawai M."/>
            <person name="Futagami T."/>
            <person name="Toyoda A."/>
            <person name="Takaki Y."/>
            <person name="Nishi S."/>
            <person name="Hori S."/>
            <person name="Arai W."/>
            <person name="Tsubouchi T."/>
            <person name="Morono Y."/>
            <person name="Uchiyama I."/>
            <person name="Ito T."/>
            <person name="Fujiyama A."/>
            <person name="Inagaki F."/>
            <person name="Takami H."/>
        </authorList>
    </citation>
    <scope>NUCLEOTIDE SEQUENCE</scope>
    <source>
        <strain evidence="1">Expedition CK06-06</strain>
    </source>
</reference>
<evidence type="ECO:0000313" key="1">
    <source>
        <dbReference type="EMBL" id="GAF83625.1"/>
    </source>
</evidence>
<dbReference type="AlphaFoldDB" id="X0U552"/>
<protein>
    <submittedName>
        <fullName evidence="1">Uncharacterized protein</fullName>
    </submittedName>
</protein>
<accession>X0U552</accession>
<feature type="non-terminal residue" evidence="1">
    <location>
        <position position="1"/>
    </location>
</feature>
<comment type="caution">
    <text evidence="1">The sequence shown here is derived from an EMBL/GenBank/DDBJ whole genome shotgun (WGS) entry which is preliminary data.</text>
</comment>
<gene>
    <name evidence="1" type="ORF">S01H1_11995</name>
</gene>
<name>X0U552_9ZZZZ</name>